<organism evidence="1">
    <name type="scientific">Serratia fonticola</name>
    <dbReference type="NCBI Taxonomy" id="47917"/>
    <lineage>
        <taxon>Bacteria</taxon>
        <taxon>Pseudomonadati</taxon>
        <taxon>Pseudomonadota</taxon>
        <taxon>Gammaproteobacteria</taxon>
        <taxon>Enterobacterales</taxon>
        <taxon>Yersiniaceae</taxon>
        <taxon>Serratia</taxon>
    </lineage>
</organism>
<proteinExistence type="predicted"/>
<name>A0A4U9WA55_SERFO</name>
<reference evidence="1" key="1">
    <citation type="submission" date="2019-05" db="EMBL/GenBank/DDBJ databases">
        <authorList>
            <consortium name="Pathogen Informatics"/>
        </authorList>
    </citation>
    <scope>NUCLEOTIDE SEQUENCE [LARGE SCALE GENOMIC DNA]</scope>
    <source>
        <strain evidence="1">NCTC12965</strain>
    </source>
</reference>
<protein>
    <submittedName>
        <fullName evidence="1">Uncharacterized protein</fullName>
    </submittedName>
</protein>
<sequence>MTMPCDPTSFQLSSELIIKEQPVIEAGFGILSGKSTDQGIYPATLLTCFGQIGQQAIQRTADAGGPFANVSLQPPVHARR</sequence>
<evidence type="ECO:0000313" key="1">
    <source>
        <dbReference type="EMBL" id="VTR55870.1"/>
    </source>
</evidence>
<dbReference type="EMBL" id="CABEEZ010000133">
    <property type="protein sequence ID" value="VTR55870.1"/>
    <property type="molecule type" value="Genomic_DNA"/>
</dbReference>
<gene>
    <name evidence="1" type="ORF">NCTC12965_07088</name>
</gene>
<accession>A0A4U9WA55</accession>
<dbReference type="AlphaFoldDB" id="A0A4U9WA55"/>